<feature type="compositionally biased region" description="Polar residues" evidence="1">
    <location>
        <begin position="272"/>
        <end position="296"/>
    </location>
</feature>
<feature type="compositionally biased region" description="Basic and acidic residues" evidence="1">
    <location>
        <begin position="364"/>
        <end position="379"/>
    </location>
</feature>
<gene>
    <name evidence="3" type="ORF">IWZ03DRAFT_321203</name>
</gene>
<feature type="compositionally biased region" description="Polar residues" evidence="1">
    <location>
        <begin position="788"/>
        <end position="802"/>
    </location>
</feature>
<feature type="compositionally biased region" description="Basic and acidic residues" evidence="1">
    <location>
        <begin position="391"/>
        <end position="408"/>
    </location>
</feature>
<keyword evidence="2" id="KW-0732">Signal</keyword>
<feature type="compositionally biased region" description="Basic and acidic residues" evidence="1">
    <location>
        <begin position="313"/>
        <end position="332"/>
    </location>
</feature>
<feature type="compositionally biased region" description="Low complexity" evidence="1">
    <location>
        <begin position="737"/>
        <end position="746"/>
    </location>
</feature>
<feature type="compositionally biased region" description="Basic and acidic residues" evidence="1">
    <location>
        <begin position="455"/>
        <end position="464"/>
    </location>
</feature>
<keyword evidence="4" id="KW-1185">Reference proteome</keyword>
<feature type="compositionally biased region" description="Basic and acidic residues" evidence="1">
    <location>
        <begin position="686"/>
        <end position="695"/>
    </location>
</feature>
<organism evidence="3 4">
    <name type="scientific">Phyllosticta citriasiana</name>
    <dbReference type="NCBI Taxonomy" id="595635"/>
    <lineage>
        <taxon>Eukaryota</taxon>
        <taxon>Fungi</taxon>
        <taxon>Dikarya</taxon>
        <taxon>Ascomycota</taxon>
        <taxon>Pezizomycotina</taxon>
        <taxon>Dothideomycetes</taxon>
        <taxon>Dothideomycetes incertae sedis</taxon>
        <taxon>Botryosphaeriales</taxon>
        <taxon>Phyllostictaceae</taxon>
        <taxon>Phyllosticta</taxon>
    </lineage>
</organism>
<feature type="compositionally biased region" description="Pro residues" evidence="1">
    <location>
        <begin position="726"/>
        <end position="736"/>
    </location>
</feature>
<reference evidence="3 4" key="1">
    <citation type="submission" date="2024-04" db="EMBL/GenBank/DDBJ databases">
        <title>Phyllosticta paracitricarpa is synonymous to the EU quarantine fungus P. citricarpa based on phylogenomic analyses.</title>
        <authorList>
            <consortium name="Lawrence Berkeley National Laboratory"/>
            <person name="Van Ingen-Buijs V.A."/>
            <person name="Van Westerhoven A.C."/>
            <person name="Haridas S."/>
            <person name="Skiadas P."/>
            <person name="Martin F."/>
            <person name="Groenewald J.Z."/>
            <person name="Crous P.W."/>
            <person name="Seidl M.F."/>
        </authorList>
    </citation>
    <scope>NUCLEOTIDE SEQUENCE [LARGE SCALE GENOMIC DNA]</scope>
    <source>
        <strain evidence="3 4">CBS 123371</strain>
    </source>
</reference>
<feature type="signal peptide" evidence="2">
    <location>
        <begin position="1"/>
        <end position="17"/>
    </location>
</feature>
<feature type="compositionally biased region" description="Low complexity" evidence="1">
    <location>
        <begin position="535"/>
        <end position="548"/>
    </location>
</feature>
<feature type="region of interest" description="Disordered" evidence="1">
    <location>
        <begin position="215"/>
        <end position="885"/>
    </location>
</feature>
<feature type="compositionally biased region" description="Pro residues" evidence="1">
    <location>
        <begin position="747"/>
        <end position="757"/>
    </location>
</feature>
<feature type="compositionally biased region" description="Polar residues" evidence="1">
    <location>
        <begin position="619"/>
        <end position="632"/>
    </location>
</feature>
<dbReference type="EMBL" id="JBBPHU010000001">
    <property type="protein sequence ID" value="KAK7523679.1"/>
    <property type="molecule type" value="Genomic_DNA"/>
</dbReference>
<sequence>MVVSMLLALSTCPAMLGSQEAIRQGQQKERREEHRARRCHLVIGCLVLSRRGRAIDGRQVVLKDNRLWIDTGNHFTEGHHPFTGYYLPFPDCKYEGVVSTITSVAPILNWIYIDKSTYQVKYGVRVDAEPNLTGPFDCTRQDRRLTFEGWEGFTAVEEEPDLWALYFDRDDNGLEGRKPPDARALEITLSRKEMKITPEELRRQQEHQSNIKVVNRASQQQPDAPAPPENGKAQQEQVDNTLKAPQASAGAAVPEPIPEETEPPTPVSSSSDNANHVPSSPTEAWGSTSIWSQQTESRAEPTLPFTPASSVYADDRASENEGRAVPEQETPKAGKTYRSPYVEDADDGKAEDATSGVSAAPAIDLEKKVEEHARRHEEEVASQTVALETVDDSKPQKHPEEVEEHTSKMDPVPSPQAPADELKPASDGFEGDIDKAKVPTTSKAEVEESQIATPEKVDEARSEEIEPAEEPLASAPVENGNLAGPAEPTMEEDVPMASIEETGGDEKEKSTPPNTSPVIEKPPRAPSWPSAPTMADPAAAAPGQQQQDNNDDMFAYLRLLRLQDAPTHTPSPSPWTESEGPHRPLPSPYAPPSLHQQHFVDMDQQQQQQQQYSVDYDEWSQTAPTHLLSPSPTASPPGSKAPTTRSVSLASTHAPGGGGGGGGGGGRSSSAAASRSSSLTISAPARTREEVGKGEVEDDADDSAAAVDKSVPAVGNGNGNATRPLPSLPPPPPPPSSHALQTSSSPSSPPPPPPLSLPSPVSLDKTNTNLDFLSQPYNHSHSLDHHQQNQQNCLSDTDTGTPPQKRENQNHNQIESTGGGASAPSPSPAQPQWGAEAEAEGEGEDGDAEGETKGKKRWSALRTRMKSLRKKSSRKMRWGGEGMES</sequence>
<feature type="compositionally biased region" description="Polar residues" evidence="1">
    <location>
        <begin position="641"/>
        <end position="651"/>
    </location>
</feature>
<protein>
    <submittedName>
        <fullName evidence="3">Uncharacterized protein</fullName>
    </submittedName>
</protein>
<accession>A0ABR1KZU5</accession>
<feature type="compositionally biased region" description="Gly residues" evidence="1">
    <location>
        <begin position="655"/>
        <end position="667"/>
    </location>
</feature>
<feature type="compositionally biased region" description="Polar residues" evidence="1">
    <location>
        <begin position="764"/>
        <end position="780"/>
    </location>
</feature>
<feature type="compositionally biased region" description="Low complexity" evidence="1">
    <location>
        <begin position="668"/>
        <end position="678"/>
    </location>
</feature>
<feature type="compositionally biased region" description="Basic residues" evidence="1">
    <location>
        <begin position="854"/>
        <end position="877"/>
    </location>
</feature>
<feature type="chain" id="PRO_5045515519" evidence="2">
    <location>
        <begin position="18"/>
        <end position="885"/>
    </location>
</feature>
<evidence type="ECO:0000313" key="3">
    <source>
        <dbReference type="EMBL" id="KAK7523679.1"/>
    </source>
</evidence>
<feature type="compositionally biased region" description="Low complexity" evidence="1">
    <location>
        <begin position="703"/>
        <end position="714"/>
    </location>
</feature>
<dbReference type="PANTHER" id="PTHR38049:SF2">
    <property type="entry name" value="RICIN B LECTIN DOMAIN-CONTAINING PROTEIN"/>
    <property type="match status" value="1"/>
</dbReference>
<proteinExistence type="predicted"/>
<evidence type="ECO:0000313" key="4">
    <source>
        <dbReference type="Proteomes" id="UP001363622"/>
    </source>
</evidence>
<name>A0ABR1KZU5_9PEZI</name>
<dbReference type="Proteomes" id="UP001363622">
    <property type="component" value="Unassembled WGS sequence"/>
</dbReference>
<feature type="compositionally biased region" description="Acidic residues" evidence="1">
    <location>
        <begin position="837"/>
        <end position="849"/>
    </location>
</feature>
<dbReference type="PANTHER" id="PTHR38049">
    <property type="entry name" value="RICIN B LECTIN DOMAIN-CONTAINING PROTEIN"/>
    <property type="match status" value="1"/>
</dbReference>
<evidence type="ECO:0000256" key="1">
    <source>
        <dbReference type="SAM" id="MobiDB-lite"/>
    </source>
</evidence>
<feature type="compositionally biased region" description="Polar residues" evidence="1">
    <location>
        <begin position="566"/>
        <end position="576"/>
    </location>
</feature>
<comment type="caution">
    <text evidence="3">The sequence shown here is derived from an EMBL/GenBank/DDBJ whole genome shotgun (WGS) entry which is preliminary data.</text>
</comment>
<evidence type="ECO:0000256" key="2">
    <source>
        <dbReference type="SAM" id="SignalP"/>
    </source>
</evidence>